<comment type="caution">
    <text evidence="2">The sequence shown here is derived from an EMBL/GenBank/DDBJ whole genome shotgun (WGS) entry which is preliminary data.</text>
</comment>
<evidence type="ECO:0000259" key="1">
    <source>
        <dbReference type="Pfam" id="PF01610"/>
    </source>
</evidence>
<name>N0DXR1_9MICO</name>
<dbReference type="InterPro" id="IPR002560">
    <property type="entry name" value="Transposase_DDE"/>
</dbReference>
<dbReference type="EMBL" id="CAIZ01000031">
    <property type="protein sequence ID" value="CCH68943.1"/>
    <property type="molecule type" value="Genomic_DNA"/>
</dbReference>
<evidence type="ECO:0000313" key="2">
    <source>
        <dbReference type="EMBL" id="CCH68943.1"/>
    </source>
</evidence>
<proteinExistence type="predicted"/>
<keyword evidence="3" id="KW-1185">Reference proteome</keyword>
<dbReference type="Proteomes" id="UP000013167">
    <property type="component" value="Unassembled WGS sequence"/>
</dbReference>
<evidence type="ECO:0000313" key="3">
    <source>
        <dbReference type="Proteomes" id="UP000013167"/>
    </source>
</evidence>
<sequence>MFRLIRNDPALRRVKLGKRTPGYFDTNVASNGGTESVNGLIELHRRVDRGFRNRENYRLRMLLIGGGLDPSPHTHR</sequence>
<dbReference type="HOGENOM" id="CLU_199148_0_0_11"/>
<gene>
    <name evidence="2" type="ORF">BN10_1260002</name>
</gene>
<accession>N0DXR1</accession>
<dbReference type="AlphaFoldDB" id="N0DXR1"/>
<dbReference type="Pfam" id="PF01610">
    <property type="entry name" value="DDE_Tnp_ISL3"/>
    <property type="match status" value="1"/>
</dbReference>
<reference evidence="2 3" key="1">
    <citation type="journal article" date="2013" name="ISME J.">
        <title>A metabolic model for members of the genus Tetrasphaera involved in enhanced biological phosphorus removal.</title>
        <authorList>
            <person name="Kristiansen R."/>
            <person name="Nguyen H.T.T."/>
            <person name="Saunders A.M."/>
            <person name="Nielsen J.L."/>
            <person name="Wimmer R."/>
            <person name="Le V.Q."/>
            <person name="McIlroy S.J."/>
            <person name="Petrovski S."/>
            <person name="Seviour R.J."/>
            <person name="Calteau A."/>
            <person name="Nielsen K.L."/>
            <person name="Nielsen P.H."/>
        </authorList>
    </citation>
    <scope>NUCLEOTIDE SEQUENCE [LARGE SCALE GENOMIC DNA]</scope>
    <source>
        <strain evidence="2 3">Lp2</strain>
    </source>
</reference>
<feature type="domain" description="Transposase IS204/IS1001/IS1096/IS1165 DDE" evidence="1">
    <location>
        <begin position="23"/>
        <end position="61"/>
    </location>
</feature>
<dbReference type="eggNOG" id="COG3464">
    <property type="taxonomic scope" value="Bacteria"/>
</dbReference>
<organism evidence="2 3">
    <name type="scientific">Phycicoccus elongatus Lp2</name>
    <dbReference type="NCBI Taxonomy" id="1193181"/>
    <lineage>
        <taxon>Bacteria</taxon>
        <taxon>Bacillati</taxon>
        <taxon>Actinomycetota</taxon>
        <taxon>Actinomycetes</taxon>
        <taxon>Micrococcales</taxon>
        <taxon>Intrasporangiaceae</taxon>
        <taxon>Phycicoccus</taxon>
    </lineage>
</organism>
<protein>
    <recommendedName>
        <fullName evidence="1">Transposase IS204/IS1001/IS1096/IS1165 DDE domain-containing protein</fullName>
    </recommendedName>
</protein>